<feature type="compositionally biased region" description="Low complexity" evidence="1">
    <location>
        <begin position="1"/>
        <end position="11"/>
    </location>
</feature>
<evidence type="ECO:0000313" key="3">
    <source>
        <dbReference type="Proteomes" id="UP000770015"/>
    </source>
</evidence>
<reference evidence="2" key="1">
    <citation type="journal article" date="2021" name="Nat. Commun.">
        <title>Genetic determinants of endophytism in the Arabidopsis root mycobiome.</title>
        <authorList>
            <person name="Mesny F."/>
            <person name="Miyauchi S."/>
            <person name="Thiergart T."/>
            <person name="Pickel B."/>
            <person name="Atanasova L."/>
            <person name="Karlsson M."/>
            <person name="Huettel B."/>
            <person name="Barry K.W."/>
            <person name="Haridas S."/>
            <person name="Chen C."/>
            <person name="Bauer D."/>
            <person name="Andreopoulos W."/>
            <person name="Pangilinan J."/>
            <person name="LaButti K."/>
            <person name="Riley R."/>
            <person name="Lipzen A."/>
            <person name="Clum A."/>
            <person name="Drula E."/>
            <person name="Henrissat B."/>
            <person name="Kohler A."/>
            <person name="Grigoriev I.V."/>
            <person name="Martin F.M."/>
            <person name="Hacquard S."/>
        </authorList>
    </citation>
    <scope>NUCLEOTIDE SEQUENCE</scope>
    <source>
        <strain evidence="2">MPI-SDFR-AT-0117</strain>
    </source>
</reference>
<proteinExistence type="predicted"/>
<dbReference type="OrthoDB" id="5226586at2759"/>
<feature type="region of interest" description="Disordered" evidence="1">
    <location>
        <begin position="1"/>
        <end position="50"/>
    </location>
</feature>
<protein>
    <submittedName>
        <fullName evidence="2">Uncharacterized protein</fullName>
    </submittedName>
</protein>
<feature type="compositionally biased region" description="Basic residues" evidence="1">
    <location>
        <begin position="12"/>
        <end position="24"/>
    </location>
</feature>
<feature type="region of interest" description="Disordered" evidence="1">
    <location>
        <begin position="211"/>
        <end position="262"/>
    </location>
</feature>
<name>A0A9P8V6I8_9PEZI</name>
<dbReference type="EMBL" id="JAGSXJ010000022">
    <property type="protein sequence ID" value="KAH6677936.1"/>
    <property type="molecule type" value="Genomic_DNA"/>
</dbReference>
<feature type="compositionally biased region" description="Low complexity" evidence="1">
    <location>
        <begin position="212"/>
        <end position="221"/>
    </location>
</feature>
<sequence length="317" mass="35656">MNGQPSSPAKGKSARRSKKSRKSSKTTQNIYLNTGIPGSPSMYSASPQSTTELLGEQSYLMSNLPSQHRRSAGYQQRLSALETKFKAGEIPTDKVKKTKKEMSTLRKGITETSEQRKTILGRLGEISVEMQNRQQWTQAVTPGGPFADWFQCSSPMTPWSGGFWSPVDVPPTPVMSPILNAQMPEFIPMGWYGYPMAAQVEWCEPESDDHSYSPCDYSPSSDRWEDDDATASQPSKSDFDGVDYSVKESSSGYYCPEEEEPLRSPYDRRLSVPCLKTPWPTDDDLPDPFEAYMNTVGCHVEEDEVEEVEIILDRRRQ</sequence>
<dbReference type="AlphaFoldDB" id="A0A9P8V6I8"/>
<accession>A0A9P8V6I8</accession>
<organism evidence="2 3">
    <name type="scientific">Plectosphaerella plurivora</name>
    <dbReference type="NCBI Taxonomy" id="936078"/>
    <lineage>
        <taxon>Eukaryota</taxon>
        <taxon>Fungi</taxon>
        <taxon>Dikarya</taxon>
        <taxon>Ascomycota</taxon>
        <taxon>Pezizomycotina</taxon>
        <taxon>Sordariomycetes</taxon>
        <taxon>Hypocreomycetidae</taxon>
        <taxon>Glomerellales</taxon>
        <taxon>Plectosphaerellaceae</taxon>
        <taxon>Plectosphaerella</taxon>
    </lineage>
</organism>
<gene>
    <name evidence="2" type="ORF">F5X68DRAFT_264075</name>
</gene>
<dbReference type="Proteomes" id="UP000770015">
    <property type="component" value="Unassembled WGS sequence"/>
</dbReference>
<keyword evidence="3" id="KW-1185">Reference proteome</keyword>
<evidence type="ECO:0000256" key="1">
    <source>
        <dbReference type="SAM" id="MobiDB-lite"/>
    </source>
</evidence>
<feature type="compositionally biased region" description="Polar residues" evidence="1">
    <location>
        <begin position="41"/>
        <end position="50"/>
    </location>
</feature>
<evidence type="ECO:0000313" key="2">
    <source>
        <dbReference type="EMBL" id="KAH6677936.1"/>
    </source>
</evidence>
<comment type="caution">
    <text evidence="2">The sequence shown here is derived from an EMBL/GenBank/DDBJ whole genome shotgun (WGS) entry which is preliminary data.</text>
</comment>